<evidence type="ECO:0000313" key="5">
    <source>
        <dbReference type="EMBL" id="GGN28968.1"/>
    </source>
</evidence>
<dbReference type="PANTHER" id="PTHR33495:SF13">
    <property type="entry name" value="ANTI-SIGMA-F FACTOR ANTAGONIST RSFB"/>
    <property type="match status" value="1"/>
</dbReference>
<accession>A0ABQ2ITD1</accession>
<keyword evidence="3" id="KW-0812">Transmembrane</keyword>
<dbReference type="EMBL" id="BMNC01000029">
    <property type="protein sequence ID" value="GGN28968.1"/>
    <property type="molecule type" value="Genomic_DNA"/>
</dbReference>
<evidence type="ECO:0000313" key="6">
    <source>
        <dbReference type="Proteomes" id="UP000597656"/>
    </source>
</evidence>
<organism evidence="5 6">
    <name type="scientific">Lentzea pudingi</name>
    <dbReference type="NCBI Taxonomy" id="1789439"/>
    <lineage>
        <taxon>Bacteria</taxon>
        <taxon>Bacillati</taxon>
        <taxon>Actinomycetota</taxon>
        <taxon>Actinomycetes</taxon>
        <taxon>Pseudonocardiales</taxon>
        <taxon>Pseudonocardiaceae</taxon>
        <taxon>Lentzea</taxon>
    </lineage>
</organism>
<reference evidence="6" key="1">
    <citation type="journal article" date="2019" name="Int. J. Syst. Evol. Microbiol.">
        <title>The Global Catalogue of Microorganisms (GCM) 10K type strain sequencing project: providing services to taxonomists for standard genome sequencing and annotation.</title>
        <authorList>
            <consortium name="The Broad Institute Genomics Platform"/>
            <consortium name="The Broad Institute Genome Sequencing Center for Infectious Disease"/>
            <person name="Wu L."/>
            <person name="Ma J."/>
        </authorList>
    </citation>
    <scope>NUCLEOTIDE SEQUENCE [LARGE SCALE GENOMIC DNA]</scope>
    <source>
        <strain evidence="6">CGMCC 4.7319</strain>
    </source>
</reference>
<evidence type="ECO:0000256" key="1">
    <source>
        <dbReference type="ARBA" id="ARBA00009013"/>
    </source>
</evidence>
<proteinExistence type="inferred from homology"/>
<comment type="similarity">
    <text evidence="1 2">Belongs to the anti-sigma-factor antagonist family.</text>
</comment>
<sequence length="133" mass="14014">MTHAPLDGISDLSIEAIDHDGVVLMALTGDIDITNAGQARAAIEEQLNNHPIGIVICLAVSFLASTGLSMLGEVHRRTQQAGIGFAVVATTRSAQRSLQASGMDRILLLHDTVPHAVEGLQKATASERPDLAR</sequence>
<keyword evidence="3" id="KW-0472">Membrane</keyword>
<dbReference type="PANTHER" id="PTHR33495">
    <property type="entry name" value="ANTI-SIGMA FACTOR ANTAGONIST TM_1081-RELATED-RELATED"/>
    <property type="match status" value="1"/>
</dbReference>
<dbReference type="RefSeq" id="WP_189160578.1">
    <property type="nucleotide sequence ID" value="NZ_BMNC01000029.1"/>
</dbReference>
<feature type="transmembrane region" description="Helical" evidence="3">
    <location>
        <begin position="52"/>
        <end position="71"/>
    </location>
</feature>
<evidence type="ECO:0000256" key="2">
    <source>
        <dbReference type="RuleBase" id="RU003749"/>
    </source>
</evidence>
<gene>
    <name evidence="5" type="ORF">GCM10011609_85620</name>
</gene>
<evidence type="ECO:0000256" key="3">
    <source>
        <dbReference type="SAM" id="Phobius"/>
    </source>
</evidence>
<dbReference type="InterPro" id="IPR036513">
    <property type="entry name" value="STAS_dom_sf"/>
</dbReference>
<comment type="caution">
    <text evidence="5">The sequence shown here is derived from an EMBL/GenBank/DDBJ whole genome shotgun (WGS) entry which is preliminary data.</text>
</comment>
<dbReference type="CDD" id="cd07043">
    <property type="entry name" value="STAS_anti-anti-sigma_factors"/>
    <property type="match status" value="1"/>
</dbReference>
<feature type="domain" description="STAS" evidence="4">
    <location>
        <begin position="12"/>
        <end position="120"/>
    </location>
</feature>
<name>A0ABQ2ITD1_9PSEU</name>
<dbReference type="SUPFAM" id="SSF52091">
    <property type="entry name" value="SpoIIaa-like"/>
    <property type="match status" value="1"/>
</dbReference>
<dbReference type="NCBIfam" id="TIGR00377">
    <property type="entry name" value="ant_ant_sig"/>
    <property type="match status" value="1"/>
</dbReference>
<dbReference type="InterPro" id="IPR002645">
    <property type="entry name" value="STAS_dom"/>
</dbReference>
<dbReference type="Pfam" id="PF01740">
    <property type="entry name" value="STAS"/>
    <property type="match status" value="1"/>
</dbReference>
<dbReference type="Gene3D" id="3.30.750.24">
    <property type="entry name" value="STAS domain"/>
    <property type="match status" value="1"/>
</dbReference>
<dbReference type="PROSITE" id="PS50801">
    <property type="entry name" value="STAS"/>
    <property type="match status" value="1"/>
</dbReference>
<keyword evidence="3" id="KW-1133">Transmembrane helix</keyword>
<dbReference type="InterPro" id="IPR003658">
    <property type="entry name" value="Anti-sigma_ant"/>
</dbReference>
<keyword evidence="6" id="KW-1185">Reference proteome</keyword>
<dbReference type="Proteomes" id="UP000597656">
    <property type="component" value="Unassembled WGS sequence"/>
</dbReference>
<protein>
    <recommendedName>
        <fullName evidence="2">Anti-sigma factor antagonist</fullName>
    </recommendedName>
</protein>
<evidence type="ECO:0000259" key="4">
    <source>
        <dbReference type="PROSITE" id="PS50801"/>
    </source>
</evidence>